<dbReference type="Proteomes" id="UP000005408">
    <property type="component" value="Unassembled WGS sequence"/>
</dbReference>
<accession>A0A8W8JK71</accession>
<evidence type="ECO:0000313" key="2">
    <source>
        <dbReference type="EnsemblMetazoa" id="G19785.3:cds"/>
    </source>
</evidence>
<name>A0A8W8JK71_MAGGI</name>
<dbReference type="EnsemblMetazoa" id="G19785.3">
    <property type="protein sequence ID" value="G19785.3:cds"/>
    <property type="gene ID" value="G19785"/>
</dbReference>
<evidence type="ECO:0000256" key="1">
    <source>
        <dbReference type="SAM" id="Coils"/>
    </source>
</evidence>
<keyword evidence="3" id="KW-1185">Reference proteome</keyword>
<dbReference type="InterPro" id="IPR051077">
    <property type="entry name" value="Ca-dependent_lectin"/>
</dbReference>
<feature type="coiled-coil region" evidence="1">
    <location>
        <begin position="32"/>
        <end position="59"/>
    </location>
</feature>
<dbReference type="EnsemblMetazoa" id="G19785.4">
    <property type="protein sequence ID" value="G19785.4:cds"/>
    <property type="gene ID" value="G19785"/>
</dbReference>
<dbReference type="GO" id="GO:0005615">
    <property type="term" value="C:extracellular space"/>
    <property type="evidence" value="ECO:0007669"/>
    <property type="project" value="TreeGrafter"/>
</dbReference>
<dbReference type="PANTHER" id="PTHR24024:SF18">
    <property type="entry name" value="SHORT-CHAIN COLLAGEN C4-LIKE"/>
    <property type="match status" value="1"/>
</dbReference>
<keyword evidence="1" id="KW-0175">Coiled coil</keyword>
<dbReference type="AlphaFoldDB" id="A0A8W8JK71"/>
<dbReference type="OMA" id="PNLICIH"/>
<proteinExistence type="predicted"/>
<organism evidence="2 3">
    <name type="scientific">Magallana gigas</name>
    <name type="common">Pacific oyster</name>
    <name type="synonym">Crassostrea gigas</name>
    <dbReference type="NCBI Taxonomy" id="29159"/>
    <lineage>
        <taxon>Eukaryota</taxon>
        <taxon>Metazoa</taxon>
        <taxon>Spiralia</taxon>
        <taxon>Lophotrochozoa</taxon>
        <taxon>Mollusca</taxon>
        <taxon>Bivalvia</taxon>
        <taxon>Autobranchia</taxon>
        <taxon>Pteriomorphia</taxon>
        <taxon>Ostreida</taxon>
        <taxon>Ostreoidea</taxon>
        <taxon>Ostreidae</taxon>
        <taxon>Magallana</taxon>
    </lineage>
</organism>
<dbReference type="EnsemblMetazoa" id="G19785.2">
    <property type="protein sequence ID" value="G19785.2:cds"/>
    <property type="gene ID" value="G19785"/>
</dbReference>
<reference evidence="2" key="1">
    <citation type="submission" date="2022-08" db="UniProtKB">
        <authorList>
            <consortium name="EnsemblMetazoa"/>
        </authorList>
    </citation>
    <scope>IDENTIFICATION</scope>
    <source>
        <strain evidence="2">05x7-T-G4-1.051#20</strain>
    </source>
</reference>
<sequence>MERMCALPMQHLMATVILALALGLAFMLEHKFQELEEELVYLKRNYKTLETECDMLKSKVESYDHVFSKVNGSLKEQVRVIQTDVGSLKIQMENLKQAALNTGSVFTRWGRSDCPATSTLIYKGYAGGSWYNHKGAASNFLCLPENPQWGTRSLNNFQAFVYGAEYENNFFGGNAHQQDVPCSVCKTKTGTNSAMIPARTSCYDGWTIQYKGYLGAGFHNHLASTEYVCVDENIQFIPGGYENKDGKLIYPVVAKCGSLRCHPYIENKPIACVVCSY</sequence>
<protein>
    <recommendedName>
        <fullName evidence="4">Short-chain collagen C4</fullName>
    </recommendedName>
</protein>
<dbReference type="PANTHER" id="PTHR24024">
    <property type="entry name" value="PULMONARY SURFACTANT-ASSOCIATED PROTEIN A"/>
    <property type="match status" value="1"/>
</dbReference>
<dbReference type="OrthoDB" id="6084073at2759"/>
<evidence type="ECO:0000313" key="3">
    <source>
        <dbReference type="Proteomes" id="UP000005408"/>
    </source>
</evidence>
<evidence type="ECO:0008006" key="4">
    <source>
        <dbReference type="Google" id="ProtNLM"/>
    </source>
</evidence>